<dbReference type="EMBL" id="CP001715">
    <property type="protein sequence ID" value="ACV36516.1"/>
    <property type="molecule type" value="Genomic_DNA"/>
</dbReference>
<feature type="domain" description="Glycosyltransferase subfamily 4-like N-terminal" evidence="2">
    <location>
        <begin position="19"/>
        <end position="190"/>
    </location>
</feature>
<evidence type="ECO:0000256" key="1">
    <source>
        <dbReference type="ARBA" id="ARBA00022679"/>
    </source>
</evidence>
<gene>
    <name evidence="3" type="ordered locus">CAP2UW1_3248</name>
</gene>
<name>C7RIE2_ACCRE</name>
<dbReference type="GO" id="GO:0009103">
    <property type="term" value="P:lipopolysaccharide biosynthetic process"/>
    <property type="evidence" value="ECO:0007669"/>
    <property type="project" value="TreeGrafter"/>
</dbReference>
<dbReference type="OrthoDB" id="9790710at2"/>
<dbReference type="CAZy" id="GT4">
    <property type="family name" value="Glycosyltransferase Family 4"/>
</dbReference>
<dbReference type="SUPFAM" id="SSF53756">
    <property type="entry name" value="UDP-Glycosyltransferase/glycogen phosphorylase"/>
    <property type="match status" value="1"/>
</dbReference>
<dbReference type="eggNOG" id="COG0438">
    <property type="taxonomic scope" value="Bacteria"/>
</dbReference>
<dbReference type="Pfam" id="PF13439">
    <property type="entry name" value="Glyco_transf_4"/>
    <property type="match status" value="1"/>
</dbReference>
<dbReference type="InterPro" id="IPR028098">
    <property type="entry name" value="Glyco_trans_4-like_N"/>
</dbReference>
<dbReference type="STRING" id="522306.CAP2UW1_3248"/>
<dbReference type="CDD" id="cd03801">
    <property type="entry name" value="GT4_PimA-like"/>
    <property type="match status" value="1"/>
</dbReference>
<dbReference type="AlphaFoldDB" id="C7RIE2"/>
<evidence type="ECO:0000313" key="3">
    <source>
        <dbReference type="EMBL" id="ACV36516.1"/>
    </source>
</evidence>
<dbReference type="Gene3D" id="3.40.50.2000">
    <property type="entry name" value="Glycogen Phosphorylase B"/>
    <property type="match status" value="2"/>
</dbReference>
<dbReference type="PANTHER" id="PTHR46401">
    <property type="entry name" value="GLYCOSYLTRANSFERASE WBBK-RELATED"/>
    <property type="match status" value="1"/>
</dbReference>
<dbReference type="HOGENOM" id="CLU_688159_0_0_4"/>
<accession>C7RIE2</accession>
<reference evidence="3" key="1">
    <citation type="submission" date="2009-08" db="EMBL/GenBank/DDBJ databases">
        <authorList>
            <consortium name="US DOE Joint Genome Institute"/>
            <person name="Lucas S."/>
            <person name="Copeland A."/>
            <person name="Lapidus A."/>
            <person name="Glavina del Rio T."/>
            <person name="Dalin E."/>
            <person name="Tice H."/>
            <person name="Bruce D."/>
            <person name="Barry K."/>
            <person name="Pitluck S."/>
            <person name="Lowry S."/>
            <person name="Larimer F."/>
            <person name="Land M."/>
            <person name="Hauser L."/>
            <person name="Kyrpides N."/>
            <person name="Ivanova N."/>
            <person name="McMahon K.D."/>
            <person name="Hugenholtz P."/>
        </authorList>
    </citation>
    <scope>NUCLEOTIDE SEQUENCE</scope>
    <source>
        <strain evidence="3">UW-1</strain>
    </source>
</reference>
<organism evidence="3">
    <name type="scientific">Accumulibacter regalis</name>
    <dbReference type="NCBI Taxonomy" id="522306"/>
    <lineage>
        <taxon>Bacteria</taxon>
        <taxon>Pseudomonadati</taxon>
        <taxon>Pseudomonadota</taxon>
        <taxon>Betaproteobacteria</taxon>
        <taxon>Candidatus Accumulibacter</taxon>
    </lineage>
</organism>
<proteinExistence type="predicted"/>
<evidence type="ECO:0000259" key="2">
    <source>
        <dbReference type="Pfam" id="PF13439"/>
    </source>
</evidence>
<dbReference type="Pfam" id="PF13692">
    <property type="entry name" value="Glyco_trans_1_4"/>
    <property type="match status" value="1"/>
</dbReference>
<reference evidence="3" key="2">
    <citation type="submission" date="2009-09" db="EMBL/GenBank/DDBJ databases">
        <title>Complete sequence of chromosome of Candidatus Accumulibacter phosphatis clade IIA str. UW-1.</title>
        <authorList>
            <consortium name="US DOE Joint Genome Institute"/>
            <person name="Martin H.G."/>
            <person name="Ivanova N."/>
            <person name="Kunin V."/>
            <person name="Warnecke F."/>
            <person name="Barry K."/>
            <person name="He S."/>
            <person name="Salamov A."/>
            <person name="Szeto E."/>
            <person name="Dalin E."/>
            <person name="Pangilinan J.L."/>
            <person name="Lapidus A."/>
            <person name="Lowry S."/>
            <person name="Kyrpides N.C."/>
            <person name="McMahon K.D."/>
            <person name="Hugenholtz P."/>
        </authorList>
    </citation>
    <scope>NUCLEOTIDE SEQUENCE [LARGE SCALE GENOMIC DNA]</scope>
    <source>
        <strain evidence="3">UW-1</strain>
    </source>
</reference>
<keyword evidence="1 3" id="KW-0808">Transferase</keyword>
<dbReference type="PANTHER" id="PTHR46401:SF2">
    <property type="entry name" value="GLYCOSYLTRANSFERASE WBBK-RELATED"/>
    <property type="match status" value="1"/>
</dbReference>
<dbReference type="GO" id="GO:0016757">
    <property type="term" value="F:glycosyltransferase activity"/>
    <property type="evidence" value="ECO:0007669"/>
    <property type="project" value="TreeGrafter"/>
</dbReference>
<sequence length="400" mass="44134">MLEGHEVLLIQCTQASKSGAAKYVSELFGAIRSSYPDAVLVCPEDFEYLGTFPKDKLRVFCSLRARRRFGKLLEMGKQFLQCSAIILDLKHAAKSAHTLVHFNFPGIPFLSLLQMWQLSRRHVRLVLTVHDVYPHRWLLPVWLRIIEIKILTALYQAPDALVVHHSSQKETLIRDFGVPADSVTVTSHGVFSLCDRPLPYTRSEEFRVLCFGAIRKNKGIHLAIEAVQRLRAEGLPVTLVIAGAVSQGERLYWGECEALVARAPQGIDVVARFIGEEEVRGLFECSHLVVLPYTDFYSQSGVATMALSSGRPIASTTAGGLGELLGDGKFGFEIGEPTVGALMRAIREATDVGHDRLQAMGAEAFMTLQRDYSWREAAKTQAKLYAAVVDGSAIGSTCTS</sequence>
<protein>
    <submittedName>
        <fullName evidence="3">Glycosyl transferase group 1</fullName>
    </submittedName>
</protein>
<dbReference type="KEGG" id="app:CAP2UW1_3248"/>